<keyword evidence="4" id="KW-1185">Reference proteome</keyword>
<feature type="region of interest" description="Disordered" evidence="1">
    <location>
        <begin position="1502"/>
        <end position="1521"/>
    </location>
</feature>
<feature type="domain" description="SANT" evidence="2">
    <location>
        <begin position="1030"/>
        <end position="1078"/>
    </location>
</feature>
<feature type="compositionally biased region" description="Basic and acidic residues" evidence="1">
    <location>
        <begin position="103"/>
        <end position="132"/>
    </location>
</feature>
<proteinExistence type="predicted"/>
<protein>
    <recommendedName>
        <fullName evidence="2">SANT domain-containing protein</fullName>
    </recommendedName>
</protein>
<feature type="compositionally biased region" description="Polar residues" evidence="1">
    <location>
        <begin position="145"/>
        <end position="154"/>
    </location>
</feature>
<dbReference type="SMART" id="SM00717">
    <property type="entry name" value="SANT"/>
    <property type="match status" value="2"/>
</dbReference>
<feature type="region of interest" description="Disordered" evidence="1">
    <location>
        <begin position="275"/>
        <end position="302"/>
    </location>
</feature>
<evidence type="ECO:0000256" key="1">
    <source>
        <dbReference type="SAM" id="MobiDB-lite"/>
    </source>
</evidence>
<comment type="caution">
    <text evidence="3">The sequence shown here is derived from an EMBL/GenBank/DDBJ whole genome shotgun (WGS) entry which is preliminary data.</text>
</comment>
<feature type="compositionally biased region" description="Low complexity" evidence="1">
    <location>
        <begin position="187"/>
        <end position="198"/>
    </location>
</feature>
<dbReference type="SUPFAM" id="SSF46689">
    <property type="entry name" value="Homeodomain-like"/>
    <property type="match status" value="2"/>
</dbReference>
<dbReference type="Gene3D" id="1.20.58.1880">
    <property type="match status" value="1"/>
</dbReference>
<dbReference type="Pfam" id="PF00249">
    <property type="entry name" value="Myb_DNA-binding"/>
    <property type="match status" value="2"/>
</dbReference>
<feature type="compositionally biased region" description="Polar residues" evidence="1">
    <location>
        <begin position="1299"/>
        <end position="1308"/>
    </location>
</feature>
<feature type="compositionally biased region" description="Polar residues" evidence="1">
    <location>
        <begin position="207"/>
        <end position="218"/>
    </location>
</feature>
<dbReference type="OrthoDB" id="10258692at2759"/>
<feature type="compositionally biased region" description="Basic and acidic residues" evidence="1">
    <location>
        <begin position="7"/>
        <end position="21"/>
    </location>
</feature>
<feature type="region of interest" description="Disordered" evidence="1">
    <location>
        <begin position="1"/>
        <end position="257"/>
    </location>
</feature>
<dbReference type="InterPro" id="IPR001005">
    <property type="entry name" value="SANT/Myb"/>
</dbReference>
<feature type="compositionally biased region" description="Gly residues" evidence="1">
    <location>
        <begin position="25"/>
        <end position="35"/>
    </location>
</feature>
<evidence type="ECO:0000313" key="4">
    <source>
        <dbReference type="Proteomes" id="UP000231279"/>
    </source>
</evidence>
<feature type="compositionally biased region" description="Polar residues" evidence="1">
    <location>
        <begin position="167"/>
        <end position="183"/>
    </location>
</feature>
<organism evidence="3 4">
    <name type="scientific">Handroanthus impetiginosus</name>
    <dbReference type="NCBI Taxonomy" id="429701"/>
    <lineage>
        <taxon>Eukaryota</taxon>
        <taxon>Viridiplantae</taxon>
        <taxon>Streptophyta</taxon>
        <taxon>Embryophyta</taxon>
        <taxon>Tracheophyta</taxon>
        <taxon>Spermatophyta</taxon>
        <taxon>Magnoliopsida</taxon>
        <taxon>eudicotyledons</taxon>
        <taxon>Gunneridae</taxon>
        <taxon>Pentapetalae</taxon>
        <taxon>asterids</taxon>
        <taxon>lamiids</taxon>
        <taxon>Lamiales</taxon>
        <taxon>Bignoniaceae</taxon>
        <taxon>Crescentiina</taxon>
        <taxon>Tabebuia alliance</taxon>
        <taxon>Handroanthus</taxon>
    </lineage>
</organism>
<feature type="compositionally biased region" description="Low complexity" evidence="1">
    <location>
        <begin position="1270"/>
        <end position="1281"/>
    </location>
</feature>
<dbReference type="STRING" id="429701.A0A2G9GQ86"/>
<name>A0A2G9GQ86_9LAMI</name>
<dbReference type="Proteomes" id="UP000231279">
    <property type="component" value="Unassembled WGS sequence"/>
</dbReference>
<dbReference type="CDD" id="cd00167">
    <property type="entry name" value="SANT"/>
    <property type="match status" value="1"/>
</dbReference>
<dbReference type="PANTHER" id="PTHR47340">
    <property type="entry name" value="DUPLICATED HOMEODOMAIN-LIKE SUPERFAMILY PROTEIN"/>
    <property type="match status" value="1"/>
</dbReference>
<feature type="compositionally biased region" description="Polar residues" evidence="1">
    <location>
        <begin position="1194"/>
        <end position="1211"/>
    </location>
</feature>
<dbReference type="EMBL" id="NKXS01004088">
    <property type="protein sequence ID" value="PIN07449.1"/>
    <property type="molecule type" value="Genomic_DNA"/>
</dbReference>
<accession>A0A2G9GQ86</accession>
<feature type="compositionally biased region" description="Polar residues" evidence="1">
    <location>
        <begin position="1172"/>
        <end position="1186"/>
    </location>
</feature>
<feature type="compositionally biased region" description="Polar residues" evidence="1">
    <location>
        <begin position="1502"/>
        <end position="1515"/>
    </location>
</feature>
<dbReference type="PANTHER" id="PTHR47340:SF1">
    <property type="entry name" value="DUPLICATED HOMEODOMAIN-LIKE SUPERFAMILY PROTEIN"/>
    <property type="match status" value="1"/>
</dbReference>
<dbReference type="InterPro" id="IPR009057">
    <property type="entry name" value="Homeodomain-like_sf"/>
</dbReference>
<dbReference type="PROSITE" id="PS51293">
    <property type="entry name" value="SANT"/>
    <property type="match status" value="2"/>
</dbReference>
<dbReference type="Gene3D" id="1.10.10.60">
    <property type="entry name" value="Homeodomain-like"/>
    <property type="match status" value="1"/>
</dbReference>
<evidence type="ECO:0000259" key="2">
    <source>
        <dbReference type="PROSITE" id="PS51293"/>
    </source>
</evidence>
<feature type="compositionally biased region" description="Basic and acidic residues" evidence="1">
    <location>
        <begin position="1212"/>
        <end position="1248"/>
    </location>
</feature>
<evidence type="ECO:0000313" key="3">
    <source>
        <dbReference type="EMBL" id="PIN07449.1"/>
    </source>
</evidence>
<feature type="domain" description="SANT" evidence="2">
    <location>
        <begin position="812"/>
        <end position="863"/>
    </location>
</feature>
<feature type="compositionally biased region" description="Low complexity" evidence="1">
    <location>
        <begin position="239"/>
        <end position="257"/>
    </location>
</feature>
<feature type="compositionally biased region" description="Basic and acidic residues" evidence="1">
    <location>
        <begin position="1258"/>
        <end position="1268"/>
    </location>
</feature>
<dbReference type="InterPro" id="IPR017884">
    <property type="entry name" value="SANT_dom"/>
</dbReference>
<gene>
    <name evidence="3" type="ORF">CDL12_19979</name>
</gene>
<sequence length="1735" mass="189868">MPTEQLPWDRRDFRRHERSGWDPRFGGGGFGGGGPHRWREQQHHPHTPPHPLSYHHNHNQQQPRWYSDLRSSRPASSGPGKQGGWHAFPDEAGHGFQPFGSRYGDRNLEDDKFRPFGSRCEGRYFRNGRENRGSFTQKDWRSPSWEPTASSSGTGRPITEVNDQKSVENTQTCYNINSKSNESCKPLSDSLSDQSQSLAKEEHEKNNGTTEGLASSGHNSEKENGLGSIDWKPLKWPRSGSLSSRGSGFSNSNSSKSMGVDSIEIVAEVQPKNVTPLQSPGAARVVSSAPAPSEEMSSRKKPRLGWGEGLAKYEKKKVEGPEDGAAKDGLLVDVTNTETMLFSSVNPLDKSPRVANVLNCASPATPSSVACSSSPGIDEKESIKAANVDCDTAILGCSPSIMFQTHYEGPVFNLENLDLTSIANLSSLINELIQSDDPISVEADYAQTTSMNKLLVWKVDVLKALEVTESEIDFLETELKSLTAVPTSSAPQAECHLEPCEEQVNAASFAVGPAPWQVVSSCDMIIDNRPAALKDGHVASKDDIDSPGSRMSKLVEELPSRKGAFPSDTAECVEVFVNSDLKNSSSLGQTCLENGIRHEGNTRGGDDHKLVRNYKNLASAGSVHHDVDIYETILASNKDSANRALEELNNLLPAKQDLFDTSTASTVSCFQKDASVIKEKFLMKKRSLQFKEKVTTLKFKVFQHFWKQGRVVSVRKLRGKSHKTFDLSRTGYKKNRSSNRSRVSYTAGSLRTVPAEEVIEFVDALLAESPFKPCRDTLKMPALILDKGTKMSRFISRNGLVEDPCAAEKERSMINPWTAEERDIFIDKLAIHGKNFAEIASFLDHKTIADCIEFYYKNHKSECFERARKKPEFAKERKSLSATYLVATGKRRNREAPSASLDILGEASLIVASANDAMEAQQKCTSGIFFGPSSSRKASRGDDDSLRRSNSLDMYSNETLAADVLAGICGSLSSEAMSSCITSSVDPPDGCQEWKCPRVSPCIKLPVTPDVTQNVDDECSDDSCEEMDPTDWTDEEKSVFIDAVSSYGKDFVMISRCVQTRSRDQCRIFFGKARKCLGLDLIQPGACNGVSGHVNGGGSDSEDACVLETGSTFCNGGSEGKTEDGLLPPDAKLSHESDIVGTDDLKPDLKICGESSGACPLDFLSAEPVVKNSSMDDSQVGNNPVTESKEYNDASGTCGPSNMVTSYNTESVRVEQADDHGLPKGSSEADKKALDEVSDELRFEENERQGLTTSQDNLDNKKAEDRDANSSQVSLISSAVSGIQRGPERDGNVSRPSVDANSTMQVESGSGKKAEQETCFAKTSHIIPLPQNAHFSSMESSTLFSVPIKYQTRSSSIVLSTTDANGISGKHTQSICLTGDPQLHLSGFSSSNPVEYSRVLRGYPLSVQTVKETNADVNREKHVPIQHASRRDRHLNSDHRAEFSLQKCTSSRHQSEVVQAEFPSQEQSRDHCISQAGCSPDLDKPSRNGDVKLFGKILISSQEKPSSSVQGTGDDNGQHHKAGCQALNMKLNGDQKVNLDSPKLKFDCNNYPGSENIPVRSFCFSNGNSPQTSFPPLPNPPLLLTKYPAAFSNISMVKLDQQQSHGVVRTNDHRPINGVSIFPSRELSSTDYQVLRNRDLQPFHIDMKQPQDVLFSERQRRNGLDIVSGMQQQSRGMVGINVVGRGGLLVGGQCSGVSDPVSAIKMHYSRSQNHSVQVGNIIREEDTWSNGDVGR</sequence>
<feature type="region of interest" description="Disordered" evidence="1">
    <location>
        <begin position="1454"/>
        <end position="1487"/>
    </location>
</feature>
<reference evidence="4" key="1">
    <citation type="journal article" date="2018" name="Gigascience">
        <title>Genome assembly of the Pink Ipe (Handroanthus impetiginosus, Bignoniaceae), a highly valued, ecologically keystone Neotropical timber forest tree.</title>
        <authorList>
            <person name="Silva-Junior O.B."/>
            <person name="Grattapaglia D."/>
            <person name="Novaes E."/>
            <person name="Collevatti R.G."/>
        </authorList>
    </citation>
    <scope>NUCLEOTIDE SEQUENCE [LARGE SCALE GENOMIC DNA]</scope>
    <source>
        <strain evidence="4">cv. UFG-1</strain>
    </source>
</reference>
<feature type="compositionally biased region" description="Low complexity" evidence="1">
    <location>
        <begin position="279"/>
        <end position="295"/>
    </location>
</feature>
<feature type="region of interest" description="Disordered" evidence="1">
    <location>
        <begin position="1172"/>
        <end position="1317"/>
    </location>
</feature>